<proteinExistence type="predicted"/>
<protein>
    <submittedName>
        <fullName evidence="1">Uncharacterized protein</fullName>
    </submittedName>
</protein>
<keyword evidence="2" id="KW-1185">Reference proteome</keyword>
<organism evidence="1 2">
    <name type="scientific">Albugo candida</name>
    <dbReference type="NCBI Taxonomy" id="65357"/>
    <lineage>
        <taxon>Eukaryota</taxon>
        <taxon>Sar</taxon>
        <taxon>Stramenopiles</taxon>
        <taxon>Oomycota</taxon>
        <taxon>Peronosporomycetes</taxon>
        <taxon>Albuginales</taxon>
        <taxon>Albuginaceae</taxon>
        <taxon>Albugo</taxon>
    </lineage>
</organism>
<evidence type="ECO:0000313" key="1">
    <source>
        <dbReference type="EMBL" id="CCI47321.1"/>
    </source>
</evidence>
<dbReference type="EMBL" id="CAIX01000165">
    <property type="protein sequence ID" value="CCI47321.1"/>
    <property type="molecule type" value="Genomic_DNA"/>
</dbReference>
<accession>A0A024GKB5</accession>
<gene>
    <name evidence="1" type="ORF">BN9_083280</name>
</gene>
<dbReference type="Proteomes" id="UP000053237">
    <property type="component" value="Unassembled WGS sequence"/>
</dbReference>
<comment type="caution">
    <text evidence="1">The sequence shown here is derived from an EMBL/GenBank/DDBJ whole genome shotgun (WGS) entry which is preliminary data.</text>
</comment>
<dbReference type="AlphaFoldDB" id="A0A024GKB5"/>
<evidence type="ECO:0000313" key="2">
    <source>
        <dbReference type="Proteomes" id="UP000053237"/>
    </source>
</evidence>
<name>A0A024GKB5_9STRA</name>
<reference evidence="1 2" key="1">
    <citation type="submission" date="2012-05" db="EMBL/GenBank/DDBJ databases">
        <title>Recombination and specialization in a pathogen metapopulation.</title>
        <authorList>
            <person name="Gardiner A."/>
            <person name="Kemen E."/>
            <person name="Schultz-Larsen T."/>
            <person name="MacLean D."/>
            <person name="Van Oosterhout C."/>
            <person name="Jones J.D.G."/>
        </authorList>
    </citation>
    <scope>NUCLEOTIDE SEQUENCE [LARGE SCALE GENOMIC DNA]</scope>
    <source>
        <strain evidence="1 2">Ac Nc2</strain>
    </source>
</reference>
<dbReference type="InParanoid" id="A0A024GKB5"/>
<sequence>MTMTMYYPPFSPVDITCFSQLLLLQFCILDSFFSSSLSSSGSRVPSHCPPHHLPQTDTYPRFPMYLYKVITLRYQYPFIIIFLSIFNGRSPSVTISDKRLSRHMY</sequence>